<dbReference type="STRING" id="1307763.L21SP4_02377"/>
<accession>A0A0G3EGX1</accession>
<gene>
    <name evidence="2" type="ORF">L21SP4_02377</name>
</gene>
<reference evidence="2 3" key="2">
    <citation type="journal article" date="2016" name="ISME J.">
        <title>Characterization of the first cultured representative of Verrucomicrobia subdivision 5 indicates the proposal of a novel phylum.</title>
        <authorList>
            <person name="Spring S."/>
            <person name="Bunk B."/>
            <person name="Sproer C."/>
            <person name="Schumann P."/>
            <person name="Rohde M."/>
            <person name="Tindall B.J."/>
            <person name="Klenk H.P."/>
        </authorList>
    </citation>
    <scope>NUCLEOTIDE SEQUENCE [LARGE SCALE GENOMIC DNA]</scope>
    <source>
        <strain evidence="2 3">L21-Fru-AB</strain>
    </source>
</reference>
<dbReference type="InterPro" id="IPR000917">
    <property type="entry name" value="Sulfatase_N"/>
</dbReference>
<dbReference type="AlphaFoldDB" id="A0A0G3EGX1"/>
<dbReference type="Pfam" id="PF00884">
    <property type="entry name" value="Sulfatase"/>
    <property type="match status" value="1"/>
</dbReference>
<dbReference type="OrthoDB" id="237120at2"/>
<dbReference type="CDD" id="cd16031">
    <property type="entry name" value="G6S_like"/>
    <property type="match status" value="1"/>
</dbReference>
<organism evidence="2 3">
    <name type="scientific">Kiritimatiella glycovorans</name>
    <dbReference type="NCBI Taxonomy" id="1307763"/>
    <lineage>
        <taxon>Bacteria</taxon>
        <taxon>Pseudomonadati</taxon>
        <taxon>Kiritimatiellota</taxon>
        <taxon>Kiritimatiellia</taxon>
        <taxon>Kiritimatiellales</taxon>
        <taxon>Kiritimatiellaceae</taxon>
        <taxon>Kiritimatiella</taxon>
    </lineage>
</organism>
<protein>
    <submittedName>
        <fullName evidence="2">Arylsulfatase</fullName>
        <ecNumber evidence="2">3.1.6.1</ecNumber>
    </submittedName>
</protein>
<name>A0A0G3EGX1_9BACT</name>
<dbReference type="Gene3D" id="3.40.720.10">
    <property type="entry name" value="Alkaline Phosphatase, subunit A"/>
    <property type="match status" value="1"/>
</dbReference>
<dbReference type="KEGG" id="vbl:L21SP4_02377"/>
<dbReference type="EC" id="3.1.6.1" evidence="2"/>
<dbReference type="GO" id="GO:0004065">
    <property type="term" value="F:arylsulfatase activity"/>
    <property type="evidence" value="ECO:0007669"/>
    <property type="project" value="UniProtKB-EC"/>
</dbReference>
<reference evidence="3" key="1">
    <citation type="submission" date="2015-02" db="EMBL/GenBank/DDBJ databases">
        <title>Description and complete genome sequence of the first cultured representative of the subdivision 5 of the Verrucomicrobia phylum.</title>
        <authorList>
            <person name="Spring S."/>
            <person name="Bunk B."/>
            <person name="Sproer C."/>
            <person name="Klenk H.-P."/>
        </authorList>
    </citation>
    <scope>NUCLEOTIDE SEQUENCE [LARGE SCALE GENOMIC DNA]</scope>
    <source>
        <strain evidence="3">L21-Fru-AB</strain>
    </source>
</reference>
<keyword evidence="2" id="KW-0378">Hydrolase</keyword>
<dbReference type="Proteomes" id="UP000035268">
    <property type="component" value="Chromosome"/>
</dbReference>
<dbReference type="EMBL" id="CP010904">
    <property type="protein sequence ID" value="AKJ65603.1"/>
    <property type="molecule type" value="Genomic_DNA"/>
</dbReference>
<dbReference type="SUPFAM" id="SSF53649">
    <property type="entry name" value="Alkaline phosphatase-like"/>
    <property type="match status" value="1"/>
</dbReference>
<evidence type="ECO:0000313" key="3">
    <source>
        <dbReference type="Proteomes" id="UP000035268"/>
    </source>
</evidence>
<proteinExistence type="predicted"/>
<dbReference type="RefSeq" id="WP_052882811.1">
    <property type="nucleotide sequence ID" value="NZ_CP010904.1"/>
</dbReference>
<feature type="domain" description="Sulfatase N-terminal" evidence="1">
    <location>
        <begin position="26"/>
        <end position="361"/>
    </location>
</feature>
<sequence length="635" mass="72517">MKRRTFLGAAGAACVAPRAQAADRHPNILFLLTDDQRADAVGYAGNRTVRTPALDTLAETGTVFENAFVTTSICVSSRASILTGRYMRTHGIRDFVTPVDAEWMRDTYPQRMREAGYYTGMIGKFGIGAIHQAQMEEAGRSFDYFKPFLEQGEYFPEGPGGPHVTDLLTGQALECIRLSRAAGRPFCLSISYKAPHGPWHEFDPEYAMLYRGERMPVPPTFTQEAFDGLPVSVRRSRAAKDSAMTAREFRWGARMDREHHHRIVRQYYRLITGVDESLARLRRELERLGIADNTIIVFTSDNGHFIHDYGLYGKWFIYEPSIRVPLVVYDPRTPVDLRGRRRGEIALNIDLAPTLLALAGIEVPDTMQGRSLTPLLRGADCGWRKDFFYEATYGQYAGDIPKTIGVRDLRWTYGRLISEPAKPELLFDRRRDPHQLHNLAGDPAHHETLERLRARCEEYRHALPDVNPDYDEYPELEVVDLHRGEQHHKPVDFHGVRSLGQTFRAETGRMHAAEFRVPTWGRLGAPCDLIVELHQHGRRLASQRFSGAEMYNQYRVRAVFDTPVAAGETLYLRVRAEPGPPSAHLAWWAYNRDTFPGGAAYVDDRPQTYDMELRVVFRRLSSTWGHPREYRTRIP</sequence>
<keyword evidence="3" id="KW-1185">Reference proteome</keyword>
<dbReference type="PATRIC" id="fig|1609981.3.peg.2477"/>
<dbReference type="PANTHER" id="PTHR43108">
    <property type="entry name" value="N-ACETYLGLUCOSAMINE-6-SULFATASE FAMILY MEMBER"/>
    <property type="match status" value="1"/>
</dbReference>
<evidence type="ECO:0000259" key="1">
    <source>
        <dbReference type="Pfam" id="PF00884"/>
    </source>
</evidence>
<dbReference type="PANTHER" id="PTHR43108:SF6">
    <property type="entry name" value="N-SULPHOGLUCOSAMINE SULPHOHYDROLASE"/>
    <property type="match status" value="1"/>
</dbReference>
<dbReference type="InterPro" id="IPR017850">
    <property type="entry name" value="Alkaline_phosphatase_core_sf"/>
</dbReference>
<evidence type="ECO:0000313" key="2">
    <source>
        <dbReference type="EMBL" id="AKJ65603.1"/>
    </source>
</evidence>